<dbReference type="Gramene" id="TraesCS2B03G1565600.1">
    <property type="protein sequence ID" value="TraesCS2B03G1565600.1.CDS"/>
    <property type="gene ID" value="TraesCS2B03G1565600"/>
</dbReference>
<dbReference type="SMR" id="A0A3B6CHE6"/>
<dbReference type="Gramene" id="TraesCS2B02G621500.1">
    <property type="protein sequence ID" value="TraesCS2B02G621500.1"/>
    <property type="gene ID" value="TraesCS2B02G621500"/>
</dbReference>
<dbReference type="GO" id="GO:0006672">
    <property type="term" value="P:ceramide metabolic process"/>
    <property type="evidence" value="ECO:0000318"/>
    <property type="project" value="GO_Central"/>
</dbReference>
<keyword evidence="4" id="KW-0472">Membrane</keyword>
<evidence type="ECO:0000256" key="1">
    <source>
        <dbReference type="ARBA" id="ARBA00004141"/>
    </source>
</evidence>
<dbReference type="Pfam" id="PF05514">
    <property type="entry name" value="HR_lesion"/>
    <property type="match status" value="1"/>
</dbReference>
<dbReference type="GO" id="GO:0017059">
    <property type="term" value="C:serine palmitoyltransferase complex"/>
    <property type="evidence" value="ECO:0000318"/>
    <property type="project" value="GO_Central"/>
</dbReference>
<gene>
    <name evidence="6" type="primary">LOC123047610</name>
</gene>
<reference evidence="6" key="2">
    <citation type="submission" date="2018-10" db="UniProtKB">
        <authorList>
            <consortium name="EnsemblPlants"/>
        </authorList>
    </citation>
    <scope>IDENTIFICATION</scope>
</reference>
<dbReference type="STRING" id="4565.A0A3B6CHE6"/>
<protein>
    <submittedName>
        <fullName evidence="6">Uncharacterized protein</fullName>
    </submittedName>
</protein>
<dbReference type="EnsemblPlants" id="TraesCS2B02G621500.1">
    <property type="protein sequence ID" value="TraesCS2B02G621500.1"/>
    <property type="gene ID" value="TraesCS2B02G621500"/>
</dbReference>
<evidence type="ECO:0000313" key="6">
    <source>
        <dbReference type="EnsemblPlants" id="TraesCS2B02G621500.1"/>
    </source>
</evidence>
<keyword evidence="5" id="KW-0732">Signal</keyword>
<evidence type="ECO:0000256" key="4">
    <source>
        <dbReference type="ARBA" id="ARBA00023136"/>
    </source>
</evidence>
<feature type="signal peptide" evidence="5">
    <location>
        <begin position="1"/>
        <end position="20"/>
    </location>
</feature>
<name>A0A3B6CHE6_WHEAT</name>
<dbReference type="Gramene" id="TraesWEE_scaffold_010752_01G000100.1">
    <property type="protein sequence ID" value="TraesWEE_scaffold_010752_01G000100.1"/>
    <property type="gene ID" value="TraesWEE_scaffold_010752_01G000100"/>
</dbReference>
<dbReference type="InterPro" id="IPR008637">
    <property type="entry name" value="HR_lesion"/>
</dbReference>
<dbReference type="Gramene" id="TraesSTA2B03G01067580.2">
    <property type="protein sequence ID" value="TraesSTA2B03G01067580.2"/>
    <property type="gene ID" value="TraesSTA2B03G01067580"/>
</dbReference>
<dbReference type="InterPro" id="IPR007203">
    <property type="entry name" value="ORMDL"/>
</dbReference>
<dbReference type="GO" id="GO:0005789">
    <property type="term" value="C:endoplasmic reticulum membrane"/>
    <property type="evidence" value="ECO:0007669"/>
    <property type="project" value="InterPro"/>
</dbReference>
<sequence length="100" mass="10842">MGFISFVGRVLFASVFLLSAYQEGGSKLARQEGTPQAGRMGAVPALEQEEQLGEGQGGAGHGCGGMAWTLVNLGHFMITYHFFHWKKGTPFADDQGMYNR</sequence>
<reference evidence="6" key="1">
    <citation type="submission" date="2018-08" db="EMBL/GenBank/DDBJ databases">
        <authorList>
            <person name="Rossello M."/>
        </authorList>
    </citation>
    <scope>NUCLEOTIDE SEQUENCE [LARGE SCALE GENOMIC DNA]</scope>
    <source>
        <strain evidence="6">cv. Chinese Spring</strain>
    </source>
</reference>
<evidence type="ECO:0000256" key="5">
    <source>
        <dbReference type="SAM" id="SignalP"/>
    </source>
</evidence>
<dbReference type="PaxDb" id="4565-Traes_2BL_72B6D504E.2"/>
<dbReference type="Gramene" id="TraesNOR2B03G01093850.2">
    <property type="protein sequence ID" value="TraesNOR2B03G01093850.2"/>
    <property type="gene ID" value="TraesNOR2B03G01093850"/>
</dbReference>
<dbReference type="Gramene" id="TraesLDM2B03G01078750.1">
    <property type="protein sequence ID" value="TraesLDM2B03G01078750.1"/>
    <property type="gene ID" value="TraesLDM2B03G01078750"/>
</dbReference>
<dbReference type="Gramene" id="TraesNOR2B03G01093850.3">
    <property type="protein sequence ID" value="TraesNOR2B03G01093850.3"/>
    <property type="gene ID" value="TraesNOR2B03G01093850"/>
</dbReference>
<evidence type="ECO:0000256" key="3">
    <source>
        <dbReference type="ARBA" id="ARBA00022989"/>
    </source>
</evidence>
<keyword evidence="3" id="KW-1133">Transmembrane helix</keyword>
<organism evidence="6">
    <name type="scientific">Triticum aestivum</name>
    <name type="common">Wheat</name>
    <dbReference type="NCBI Taxonomy" id="4565"/>
    <lineage>
        <taxon>Eukaryota</taxon>
        <taxon>Viridiplantae</taxon>
        <taxon>Streptophyta</taxon>
        <taxon>Embryophyta</taxon>
        <taxon>Tracheophyta</taxon>
        <taxon>Spermatophyta</taxon>
        <taxon>Magnoliopsida</taxon>
        <taxon>Liliopsida</taxon>
        <taxon>Poales</taxon>
        <taxon>Poaceae</taxon>
        <taxon>BOP clade</taxon>
        <taxon>Pooideae</taxon>
        <taxon>Triticodae</taxon>
        <taxon>Triticeae</taxon>
        <taxon>Triticinae</taxon>
        <taxon>Triticum</taxon>
    </lineage>
</organism>
<evidence type="ECO:0000256" key="2">
    <source>
        <dbReference type="ARBA" id="ARBA00022692"/>
    </source>
</evidence>
<comment type="subcellular location">
    <subcellularLocation>
        <location evidence="1">Membrane</location>
        <topology evidence="1">Multi-pass membrane protein</topology>
    </subcellularLocation>
</comment>
<dbReference type="Gramene" id="TraesSTA2B03G01067580.1">
    <property type="protein sequence ID" value="TraesSTA2B03G01067580.1"/>
    <property type="gene ID" value="TraesSTA2B03G01067580"/>
</dbReference>
<evidence type="ECO:0000313" key="7">
    <source>
        <dbReference type="Proteomes" id="UP000019116"/>
    </source>
</evidence>
<dbReference type="Pfam" id="PF04061">
    <property type="entry name" value="ORMDL"/>
    <property type="match status" value="1"/>
</dbReference>
<feature type="chain" id="PRO_5043172708" evidence="5">
    <location>
        <begin position="21"/>
        <end position="100"/>
    </location>
</feature>
<keyword evidence="2" id="KW-0812">Transmembrane</keyword>
<dbReference type="PANTHER" id="PTHR12665">
    <property type="entry name" value="ORMDL PROTEINS"/>
    <property type="match status" value="1"/>
</dbReference>
<proteinExistence type="predicted"/>
<dbReference type="Gramene" id="TraesLDM2B03G01078750.2">
    <property type="protein sequence ID" value="TraesLDM2B03G01078750.2"/>
    <property type="gene ID" value="TraesLDM2B03G01078750"/>
</dbReference>
<accession>A0A3B6CHE6</accession>
<dbReference type="OMA" id="NITCMLV"/>
<dbReference type="OrthoDB" id="1932233at2759"/>
<dbReference type="Proteomes" id="UP000019116">
    <property type="component" value="Chromosome 2B"/>
</dbReference>
<dbReference type="Gramene" id="TraesNOR2B03G01093850.1">
    <property type="protein sequence ID" value="TraesNOR2B03G01093850.1"/>
    <property type="gene ID" value="TraesNOR2B03G01093850"/>
</dbReference>
<dbReference type="RefSeq" id="XP_044327130.1">
    <property type="nucleotide sequence ID" value="XM_044471195.1"/>
</dbReference>
<dbReference type="GO" id="GO:0030148">
    <property type="term" value="P:sphingolipid biosynthetic process"/>
    <property type="evidence" value="ECO:0000318"/>
    <property type="project" value="GO_Central"/>
</dbReference>
<dbReference type="GeneID" id="123047610"/>
<dbReference type="GO" id="GO:0090156">
    <property type="term" value="P:intracellular sphingolipid homeostasis"/>
    <property type="evidence" value="ECO:0000318"/>
    <property type="project" value="GO_Central"/>
</dbReference>
<keyword evidence="7" id="KW-1185">Reference proteome</keyword>
<dbReference type="AlphaFoldDB" id="A0A3B6CHE6"/>